<dbReference type="HOGENOM" id="CLU_1073193_0_0_9"/>
<dbReference type="AlphaFoldDB" id="A5KL04"/>
<accession>A5KL04</accession>
<reference evidence="1 2" key="1">
    <citation type="submission" date="2007-03" db="EMBL/GenBank/DDBJ databases">
        <authorList>
            <person name="Fulton L."/>
            <person name="Clifton S."/>
            <person name="Fulton B."/>
            <person name="Xu J."/>
            <person name="Minx P."/>
            <person name="Pepin K.H."/>
            <person name="Johnson M."/>
            <person name="Thiruvilangam P."/>
            <person name="Bhonagiri V."/>
            <person name="Nash W.E."/>
            <person name="Mardis E.R."/>
            <person name="Wilson R.K."/>
        </authorList>
    </citation>
    <scope>NUCLEOTIDE SEQUENCE [LARGE SCALE GENOMIC DNA]</scope>
    <source>
        <strain evidence="1 2">ATCC 27756</strain>
    </source>
</reference>
<evidence type="ECO:0000313" key="2">
    <source>
        <dbReference type="Proteomes" id="UP000003577"/>
    </source>
</evidence>
<proteinExistence type="predicted"/>
<protein>
    <submittedName>
        <fullName evidence="1">Uncharacterized protein</fullName>
    </submittedName>
</protein>
<comment type="caution">
    <text evidence="1">The sequence shown here is derived from an EMBL/GenBank/DDBJ whole genome shotgun (WGS) entry which is preliminary data.</text>
</comment>
<evidence type="ECO:0000313" key="1">
    <source>
        <dbReference type="EMBL" id="EDK25105.1"/>
    </source>
</evidence>
<dbReference type="EMBL" id="AAVP02000002">
    <property type="protein sequence ID" value="EDK25105.1"/>
    <property type="molecule type" value="Genomic_DNA"/>
</dbReference>
<sequence>MFLLNSCLGQFSAAIRMALLLPKLRSHFAEFLNNASPVDLRILSSSTCVGLRYGYPVNNSGFSWQPAHTLLYFFSIRITSSDCTPDLPDVLLPRLHRSFHSRLVLSVCVPTVLLQDSTGISTCYPSTTSFDLALGPDLPRADQLYPGNLRYSAKRILTSFSLLIPAFSLLKNPLLLSVQLRLFKNAPLPMNSDQRRPTAVCFICFGIFLISSRSFPLALICIDHCSSLSFGSVFQPRTFSAQDLSTSELLRTLLMDGCF</sequence>
<reference evidence="1 2" key="2">
    <citation type="submission" date="2007-04" db="EMBL/GenBank/DDBJ databases">
        <title>Draft genome sequence of Ruminococcus torques (ATCC 27756).</title>
        <authorList>
            <person name="Sudarsanam P."/>
            <person name="Ley R."/>
            <person name="Guruge J."/>
            <person name="Turnbaugh P.J."/>
            <person name="Mahowald M."/>
            <person name="Liep D."/>
            <person name="Gordon J."/>
        </authorList>
    </citation>
    <scope>NUCLEOTIDE SEQUENCE [LARGE SCALE GENOMIC DNA]</scope>
    <source>
        <strain evidence="1 2">ATCC 27756</strain>
    </source>
</reference>
<dbReference type="Proteomes" id="UP000003577">
    <property type="component" value="Unassembled WGS sequence"/>
</dbReference>
<organism evidence="1 2">
    <name type="scientific">[Ruminococcus] torques ATCC 27756</name>
    <dbReference type="NCBI Taxonomy" id="411460"/>
    <lineage>
        <taxon>Bacteria</taxon>
        <taxon>Bacillati</taxon>
        <taxon>Bacillota</taxon>
        <taxon>Clostridia</taxon>
        <taxon>Lachnospirales</taxon>
        <taxon>Lachnospiraceae</taxon>
        <taxon>Mediterraneibacter</taxon>
    </lineage>
</organism>
<name>A5KL04_9FIRM</name>
<dbReference type="PaxDb" id="411460-RUMTOR_00908"/>
<gene>
    <name evidence="1" type="ORF">RUMTOR_00908</name>
</gene>